<dbReference type="NCBIfam" id="NF038356">
    <property type="entry name" value="actino_DLW39"/>
    <property type="match status" value="1"/>
</dbReference>
<name>C7MF04_BRAFD</name>
<sequence>MKKFITTAAVVLTTAVAGILTWRKVESDRIRNDLWTEAERISAEQDEVAEAQPAHRA</sequence>
<dbReference type="InterPro" id="IPR047990">
    <property type="entry name" value="DLW39-like"/>
</dbReference>
<dbReference type="STRING" id="446465.Bfae_00180"/>
<dbReference type="HOGENOM" id="CLU_2987614_0_0_11"/>
<gene>
    <name evidence="1" type="ordered locus">Bfae_00180</name>
</gene>
<keyword evidence="2" id="KW-1185">Reference proteome</keyword>
<dbReference type="AlphaFoldDB" id="C7MF04"/>
<dbReference type="EMBL" id="CP001643">
    <property type="protein sequence ID" value="ACU83904.1"/>
    <property type="molecule type" value="Genomic_DNA"/>
</dbReference>
<dbReference type="PATRIC" id="fig|446465.5.peg.16"/>
<accession>C7MF04</accession>
<dbReference type="OrthoDB" id="4794451at2"/>
<reference evidence="1 2" key="1">
    <citation type="journal article" date="2009" name="Stand. Genomic Sci.">
        <title>Complete genome sequence of Brachybacterium faecium type strain (Schefferle 6-10).</title>
        <authorList>
            <person name="Lapidus A."/>
            <person name="Pukall R."/>
            <person name="Labuttii K."/>
            <person name="Copeland A."/>
            <person name="Del Rio T.G."/>
            <person name="Nolan M."/>
            <person name="Chen F."/>
            <person name="Lucas S."/>
            <person name="Tice H."/>
            <person name="Cheng J.F."/>
            <person name="Bruce D."/>
            <person name="Goodwin L."/>
            <person name="Pitluck S."/>
            <person name="Rohde M."/>
            <person name="Goker M."/>
            <person name="Pati A."/>
            <person name="Ivanova N."/>
            <person name="Mavrommatis K."/>
            <person name="Chen A."/>
            <person name="Palaniappan K."/>
            <person name="D'haeseleer P."/>
            <person name="Chain P."/>
            <person name="Bristow J."/>
            <person name="Eisen J.A."/>
            <person name="Markowitz V."/>
            <person name="Hugenholtz P."/>
            <person name="Kyrpides N.C."/>
            <person name="Klenk H.P."/>
        </authorList>
    </citation>
    <scope>NUCLEOTIDE SEQUENCE [LARGE SCALE GENOMIC DNA]</scope>
    <source>
        <strain evidence="2">ATCC 43885 / DSM 4810 / JCM 11609 / LMG 19847 / NBRC 14762 / NCIMB 9860 / 6-10</strain>
    </source>
</reference>
<organism evidence="1 2">
    <name type="scientific">Brachybacterium faecium (strain ATCC 43885 / DSM 4810 / JCM 11609 / LMG 19847 / NBRC 14762 / NCIMB 9860 / 6-10)</name>
    <dbReference type="NCBI Taxonomy" id="446465"/>
    <lineage>
        <taxon>Bacteria</taxon>
        <taxon>Bacillati</taxon>
        <taxon>Actinomycetota</taxon>
        <taxon>Actinomycetes</taxon>
        <taxon>Micrococcales</taxon>
        <taxon>Dermabacteraceae</taxon>
        <taxon>Brachybacterium</taxon>
    </lineage>
</organism>
<evidence type="ECO:0000313" key="1">
    <source>
        <dbReference type="EMBL" id="ACU83904.1"/>
    </source>
</evidence>
<protein>
    <submittedName>
        <fullName evidence="1">Uncharacterized protein</fullName>
    </submittedName>
</protein>
<dbReference type="eggNOG" id="ENOG5031E0Z">
    <property type="taxonomic scope" value="Bacteria"/>
</dbReference>
<dbReference type="Proteomes" id="UP000001919">
    <property type="component" value="Chromosome"/>
</dbReference>
<evidence type="ECO:0000313" key="2">
    <source>
        <dbReference type="Proteomes" id="UP000001919"/>
    </source>
</evidence>
<proteinExistence type="predicted"/>
<dbReference type="KEGG" id="bfa:Bfae_00180"/>